<evidence type="ECO:0000313" key="4">
    <source>
        <dbReference type="Proteomes" id="UP000424462"/>
    </source>
</evidence>
<dbReference type="RefSeq" id="WP_156231480.1">
    <property type="nucleotide sequence ID" value="NZ_CP046455.1"/>
</dbReference>
<proteinExistence type="predicted"/>
<keyword evidence="2" id="KW-0472">Membrane</keyword>
<feature type="transmembrane region" description="Helical" evidence="2">
    <location>
        <begin position="316"/>
        <end position="333"/>
    </location>
</feature>
<dbReference type="GO" id="GO:0005886">
    <property type="term" value="C:plasma membrane"/>
    <property type="evidence" value="ECO:0007669"/>
    <property type="project" value="TreeGrafter"/>
</dbReference>
<dbReference type="PANTHER" id="PTHR30199:SF0">
    <property type="entry name" value="INNER MEMBRANE PROTEIN YDCO"/>
    <property type="match status" value="1"/>
</dbReference>
<feature type="transmembrane region" description="Helical" evidence="2">
    <location>
        <begin position="145"/>
        <end position="164"/>
    </location>
</feature>
<feature type="region of interest" description="Disordered" evidence="1">
    <location>
        <begin position="416"/>
        <end position="436"/>
    </location>
</feature>
<dbReference type="Pfam" id="PF03594">
    <property type="entry name" value="BenE"/>
    <property type="match status" value="1"/>
</dbReference>
<accession>A0A6B8VYE1</accession>
<evidence type="ECO:0000256" key="2">
    <source>
        <dbReference type="SAM" id="Phobius"/>
    </source>
</evidence>
<dbReference type="InterPro" id="IPR004711">
    <property type="entry name" value="Benzoate_Transporter"/>
</dbReference>
<feature type="transmembrane region" description="Helical" evidence="2">
    <location>
        <begin position="200"/>
        <end position="217"/>
    </location>
</feature>
<feature type="transmembrane region" description="Helical" evidence="2">
    <location>
        <begin position="389"/>
        <end position="409"/>
    </location>
</feature>
<reference evidence="3 4" key="1">
    <citation type="submission" date="2019-11" db="EMBL/GenBank/DDBJ databases">
        <title>Complete genome sequence of Corynebacterium kalinowskii 1959, a novel Corynebacterium species isolated from soil of a small paddock in Vilsendorf, Germany.</title>
        <authorList>
            <person name="Schaffert L."/>
            <person name="Ruwe M."/>
            <person name="Milse J."/>
            <person name="Hanuschka K."/>
            <person name="Ortseifen V."/>
            <person name="Droste J."/>
            <person name="Brandt D."/>
            <person name="Schlueter L."/>
            <person name="Kutter Y."/>
            <person name="Vinke S."/>
            <person name="Viehoefer P."/>
            <person name="Jacob L."/>
            <person name="Luebke N.-C."/>
            <person name="Schulte-Berndt E."/>
            <person name="Hain C."/>
            <person name="Linder M."/>
            <person name="Schmidt P."/>
            <person name="Wollenschlaeger L."/>
            <person name="Luttermann T."/>
            <person name="Thieme E."/>
            <person name="Hassa J."/>
            <person name="Haak M."/>
            <person name="Wittchen M."/>
            <person name="Mentz A."/>
            <person name="Persicke M."/>
            <person name="Busche T."/>
            <person name="Ruckert C."/>
        </authorList>
    </citation>
    <scope>NUCLEOTIDE SEQUENCE [LARGE SCALE GENOMIC DNA]</scope>
    <source>
        <strain evidence="3 4">2039</strain>
    </source>
</reference>
<gene>
    <name evidence="3" type="primary">ydcO</name>
    <name evidence="3" type="ORF">COCCU_10700</name>
</gene>
<evidence type="ECO:0000256" key="1">
    <source>
        <dbReference type="SAM" id="MobiDB-lite"/>
    </source>
</evidence>
<organism evidence="3 4">
    <name type="scientific">Corynebacterium occultum</name>
    <dbReference type="NCBI Taxonomy" id="2675219"/>
    <lineage>
        <taxon>Bacteria</taxon>
        <taxon>Bacillati</taxon>
        <taxon>Actinomycetota</taxon>
        <taxon>Actinomycetes</taxon>
        <taxon>Mycobacteriales</taxon>
        <taxon>Corynebacteriaceae</taxon>
        <taxon>Corynebacterium</taxon>
    </lineage>
</organism>
<feature type="transmembrane region" description="Helical" evidence="2">
    <location>
        <begin position="120"/>
        <end position="138"/>
    </location>
</feature>
<dbReference type="GO" id="GO:0042925">
    <property type="term" value="F:benzoate transmembrane transporter activity"/>
    <property type="evidence" value="ECO:0007669"/>
    <property type="project" value="InterPro"/>
</dbReference>
<protein>
    <submittedName>
        <fullName evidence="3">Inner membrane protein YdcO</fullName>
    </submittedName>
</protein>
<evidence type="ECO:0000313" key="3">
    <source>
        <dbReference type="EMBL" id="QGU08059.1"/>
    </source>
</evidence>
<feature type="transmembrane region" description="Helical" evidence="2">
    <location>
        <begin position="176"/>
        <end position="193"/>
    </location>
</feature>
<feature type="transmembrane region" description="Helical" evidence="2">
    <location>
        <begin position="237"/>
        <end position="256"/>
    </location>
</feature>
<sequence>MEKERSSGTGPLLAVEAPVLPRPTLREIARDMGPQEIGNGFVALIFSASGPIAVILQAAAAGNLNSQETSSWIFGAFLGNGLLTLLLTYLYRSPQAYFWTIPGTVIVGDALTHLSFGEVIGAYMVTAVLIFLLGWTGLIGKIMAVLPPTIVMAMVAGIFLRFGLDLISSTTADPLISIPMILVFVALSIMPMVAKVAPPVAVAALVGTVVAIVAGRLSPGILDNGVFAQPIINTPEFSFAAIAELVIPLAITVVIVQNGQGTAVLSAAGHKQGVNLSAAASGLASIPMGLLGTTSTCLTGPTNALIVAGPNKERHYTAAMVTGFGAVLVGLISPAFVGFMLAMPASFIAALAGIAMLTPLKNAFLAGFKGPFSTGALVCFLVTVSELTIWNITAPFWGLVFGGIIAFLLDRTPKAAPAPRSESVETAGQLTEKPAR</sequence>
<dbReference type="AlphaFoldDB" id="A0A6B8VYE1"/>
<feature type="transmembrane region" description="Helical" evidence="2">
    <location>
        <begin position="40"/>
        <end position="60"/>
    </location>
</feature>
<dbReference type="PANTHER" id="PTHR30199">
    <property type="entry name" value="MFS FAMILY TRANSPORTER, PREDICTED SUBSTRATE BENZOATE"/>
    <property type="match status" value="1"/>
</dbReference>
<name>A0A6B8VYE1_9CORY</name>
<dbReference type="Proteomes" id="UP000424462">
    <property type="component" value="Chromosome"/>
</dbReference>
<dbReference type="EMBL" id="CP046455">
    <property type="protein sequence ID" value="QGU08059.1"/>
    <property type="molecule type" value="Genomic_DNA"/>
</dbReference>
<dbReference type="KEGG" id="cok:COCCU_10700"/>
<feature type="transmembrane region" description="Helical" evidence="2">
    <location>
        <begin position="72"/>
        <end position="91"/>
    </location>
</feature>
<keyword evidence="2" id="KW-1133">Transmembrane helix</keyword>
<keyword evidence="2" id="KW-0812">Transmembrane</keyword>
<keyword evidence="4" id="KW-1185">Reference proteome</keyword>
<feature type="transmembrane region" description="Helical" evidence="2">
    <location>
        <begin position="339"/>
        <end position="357"/>
    </location>
</feature>